<dbReference type="AlphaFoldDB" id="A0A1G6A2R1"/>
<keyword evidence="14" id="KW-1185">Reference proteome</keyword>
<evidence type="ECO:0000256" key="10">
    <source>
        <dbReference type="ARBA" id="ARBA00030775"/>
    </source>
</evidence>
<evidence type="ECO:0000259" key="12">
    <source>
        <dbReference type="Pfam" id="PF12019"/>
    </source>
</evidence>
<dbReference type="SUPFAM" id="SSF54523">
    <property type="entry name" value="Pili subunits"/>
    <property type="match status" value="1"/>
</dbReference>
<evidence type="ECO:0000256" key="6">
    <source>
        <dbReference type="ARBA" id="ARBA00022692"/>
    </source>
</evidence>
<evidence type="ECO:0000256" key="3">
    <source>
        <dbReference type="ARBA" id="ARBA00022475"/>
    </source>
</evidence>
<evidence type="ECO:0000256" key="8">
    <source>
        <dbReference type="ARBA" id="ARBA00023136"/>
    </source>
</evidence>
<evidence type="ECO:0000256" key="4">
    <source>
        <dbReference type="ARBA" id="ARBA00022481"/>
    </source>
</evidence>
<evidence type="ECO:0000313" key="14">
    <source>
        <dbReference type="Proteomes" id="UP000198771"/>
    </source>
</evidence>
<dbReference type="InterPro" id="IPR012902">
    <property type="entry name" value="N_methyl_site"/>
</dbReference>
<dbReference type="Pfam" id="PF07963">
    <property type="entry name" value="N_methyl"/>
    <property type="match status" value="1"/>
</dbReference>
<evidence type="ECO:0000256" key="7">
    <source>
        <dbReference type="ARBA" id="ARBA00022989"/>
    </source>
</evidence>
<accession>A0A1G6A2R1</accession>
<dbReference type="Pfam" id="PF12019">
    <property type="entry name" value="GspH"/>
    <property type="match status" value="1"/>
</dbReference>
<evidence type="ECO:0000256" key="2">
    <source>
        <dbReference type="ARBA" id="ARBA00021549"/>
    </source>
</evidence>
<dbReference type="EMBL" id="FMXO01000001">
    <property type="protein sequence ID" value="SDB02741.1"/>
    <property type="molecule type" value="Genomic_DNA"/>
</dbReference>
<evidence type="ECO:0000256" key="1">
    <source>
        <dbReference type="ARBA" id="ARBA00004377"/>
    </source>
</evidence>
<keyword evidence="6 11" id="KW-0812">Transmembrane</keyword>
<dbReference type="Proteomes" id="UP000198771">
    <property type="component" value="Unassembled WGS sequence"/>
</dbReference>
<feature type="transmembrane region" description="Helical" evidence="11">
    <location>
        <begin position="31"/>
        <end position="53"/>
    </location>
</feature>
<dbReference type="NCBIfam" id="TIGR02532">
    <property type="entry name" value="IV_pilin_GFxxxE"/>
    <property type="match status" value="1"/>
</dbReference>
<reference evidence="13 14" key="1">
    <citation type="submission" date="2016-10" db="EMBL/GenBank/DDBJ databases">
        <authorList>
            <person name="de Groot N.N."/>
        </authorList>
    </citation>
    <scope>NUCLEOTIDE SEQUENCE [LARGE SCALE GENOMIC DNA]</scope>
    <source>
        <strain evidence="13 14">ASO4-2</strain>
    </source>
</reference>
<keyword evidence="8 11" id="KW-0472">Membrane</keyword>
<keyword evidence="4" id="KW-0488">Methylation</keyword>
<keyword evidence="5" id="KW-0997">Cell inner membrane</keyword>
<sequence>MTFQQTYGQSRGMPKIIFNQTQIRGFSIIEVLVVVAIVAILTGIAIPAFNVFIGNTRTNTLANEFVSALNLARSEAMKRGMEVYVCRSSDGLTCATSGAWGQGWLVADQNSARIRARGALKEQLSFDGIGKFYDSNFRATFRGDGTIKEIINEANDYFQVKHMDRVMCIKVNQSGRVRSQREPC</sequence>
<dbReference type="GO" id="GO:0015628">
    <property type="term" value="P:protein secretion by the type II secretion system"/>
    <property type="evidence" value="ECO:0007669"/>
    <property type="project" value="InterPro"/>
</dbReference>
<organism evidence="13 14">
    <name type="scientific">Desulfonatronum thiosulfatophilum</name>
    <dbReference type="NCBI Taxonomy" id="617002"/>
    <lineage>
        <taxon>Bacteria</taxon>
        <taxon>Pseudomonadati</taxon>
        <taxon>Thermodesulfobacteriota</taxon>
        <taxon>Desulfovibrionia</taxon>
        <taxon>Desulfovibrionales</taxon>
        <taxon>Desulfonatronaceae</taxon>
        <taxon>Desulfonatronum</taxon>
    </lineage>
</organism>
<dbReference type="InterPro" id="IPR022346">
    <property type="entry name" value="T2SS_GspH"/>
</dbReference>
<dbReference type="STRING" id="617002.SAMN05660653_00106"/>
<keyword evidence="3" id="KW-1003">Cell membrane</keyword>
<gene>
    <name evidence="13" type="ORF">SAMN05660653_00106</name>
</gene>
<keyword evidence="7 11" id="KW-1133">Transmembrane helix</keyword>
<dbReference type="InterPro" id="IPR045584">
    <property type="entry name" value="Pilin-like"/>
</dbReference>
<protein>
    <recommendedName>
        <fullName evidence="2">Type II secretion system protein H</fullName>
    </recommendedName>
    <alternativeName>
        <fullName evidence="10">General secretion pathway protein H</fullName>
    </alternativeName>
</protein>
<name>A0A1G6A2R1_9BACT</name>
<comment type="subcellular location">
    <subcellularLocation>
        <location evidence="1">Cell inner membrane</location>
        <topology evidence="1">Single-pass membrane protein</topology>
    </subcellularLocation>
</comment>
<evidence type="ECO:0000313" key="13">
    <source>
        <dbReference type="EMBL" id="SDB02741.1"/>
    </source>
</evidence>
<dbReference type="GO" id="GO:0015627">
    <property type="term" value="C:type II protein secretion system complex"/>
    <property type="evidence" value="ECO:0007669"/>
    <property type="project" value="InterPro"/>
</dbReference>
<feature type="domain" description="General secretion pathway GspH" evidence="12">
    <location>
        <begin position="62"/>
        <end position="175"/>
    </location>
</feature>
<evidence type="ECO:0000256" key="5">
    <source>
        <dbReference type="ARBA" id="ARBA00022519"/>
    </source>
</evidence>
<proteinExistence type="inferred from homology"/>
<dbReference type="GO" id="GO:0005886">
    <property type="term" value="C:plasma membrane"/>
    <property type="evidence" value="ECO:0007669"/>
    <property type="project" value="UniProtKB-SubCell"/>
</dbReference>
<evidence type="ECO:0000256" key="11">
    <source>
        <dbReference type="SAM" id="Phobius"/>
    </source>
</evidence>
<comment type="similarity">
    <text evidence="9">Belongs to the GSP H family.</text>
</comment>
<dbReference type="Gene3D" id="3.55.40.10">
    <property type="entry name" value="minor pseudopilin epsh domain"/>
    <property type="match status" value="1"/>
</dbReference>
<evidence type="ECO:0000256" key="9">
    <source>
        <dbReference type="ARBA" id="ARBA00025772"/>
    </source>
</evidence>